<keyword evidence="2" id="KW-0472">Membrane</keyword>
<dbReference type="CDD" id="cd16018">
    <property type="entry name" value="Enpp"/>
    <property type="match status" value="1"/>
</dbReference>
<dbReference type="InParanoid" id="A0A0D1E3X0"/>
<dbReference type="InterPro" id="IPR017850">
    <property type="entry name" value="Alkaline_phosphatase_core_sf"/>
</dbReference>
<evidence type="ECO:0000256" key="1">
    <source>
        <dbReference type="SAM" id="MobiDB-lite"/>
    </source>
</evidence>
<sequence length="543" mass="60721">MSSVVEPTQGGSVRPDSEPRVATSSVSVSETRSSSRKNDSYEADPSTPLLQRASAEPQISQRSRRSSIVCRLVIQLLLIGALISIIHTVRPWPITSPPSHPRGATSLLPNSTLTNGTHAFRRTVILISLDGAKPTYLQPSLAPHLVSLGLSSQRSRLASYLQPIFPTLTFPNHWSLLTGLYASAHGIVANDFTDTSTHKQFYYTNPSQSWNASWWRGEPIWATAQRSGLNSAVLMWPGPPVTAAGVEPRYFQEYQGGPHWNLDARMNQILKWIDVQDVSERASLICAYVPDIDQAAHKFGPESKQALEAVRRVDGFIGKLQQQLVKERGLGEIVDILVVSDHGMTSTSNERLIFLDDLLGSELYAKLEARDGWPSAGLRFKGDTDEQRQALEQKALDHLSSLVHKHRRGWKLFTRQELPQRFHLADHGRVHDRLAPVWLIPDLGWSITSHDEMATFADRTYAPRGNHGYDNSEQDMHAIFVAQGPSFKALERKQAARRKCNMDGFANIEVHNLVSRILGVRHESRAPTNGTWSFWDVHLRDGL</sequence>
<dbReference type="AlphaFoldDB" id="A0A0D1E3X0"/>
<dbReference type="FunCoup" id="A0A0D1E3X0">
    <property type="interactions" value="124"/>
</dbReference>
<gene>
    <name evidence="3" type="ORF">UMAG_02531</name>
</gene>
<dbReference type="Gene3D" id="3.40.720.10">
    <property type="entry name" value="Alkaline Phosphatase, subunit A"/>
    <property type="match status" value="1"/>
</dbReference>
<feature type="compositionally biased region" description="Low complexity" evidence="1">
    <location>
        <begin position="23"/>
        <end position="32"/>
    </location>
</feature>
<evidence type="ECO:0008006" key="5">
    <source>
        <dbReference type="Google" id="ProtNLM"/>
    </source>
</evidence>
<dbReference type="InterPro" id="IPR002591">
    <property type="entry name" value="Phosphodiest/P_Trfase"/>
</dbReference>
<feature type="compositionally biased region" description="Polar residues" evidence="1">
    <location>
        <begin position="1"/>
        <end position="11"/>
    </location>
</feature>
<reference evidence="3 4" key="1">
    <citation type="journal article" date="2006" name="Nature">
        <title>Insights from the genome of the biotrophic fungal plant pathogen Ustilago maydis.</title>
        <authorList>
            <person name="Kamper J."/>
            <person name="Kahmann R."/>
            <person name="Bolker M."/>
            <person name="Ma L.J."/>
            <person name="Brefort T."/>
            <person name="Saville B.J."/>
            <person name="Banuett F."/>
            <person name="Kronstad J.W."/>
            <person name="Gold S.E."/>
            <person name="Muller O."/>
            <person name="Perlin M.H."/>
            <person name="Wosten H.A."/>
            <person name="de Vries R."/>
            <person name="Ruiz-Herrera J."/>
            <person name="Reynaga-Pena C.G."/>
            <person name="Snetselaar K."/>
            <person name="McCann M."/>
            <person name="Perez-Martin J."/>
            <person name="Feldbrugge M."/>
            <person name="Basse C.W."/>
            <person name="Steinberg G."/>
            <person name="Ibeas J.I."/>
            <person name="Holloman W."/>
            <person name="Guzman P."/>
            <person name="Farman M."/>
            <person name="Stajich J.E."/>
            <person name="Sentandreu R."/>
            <person name="Gonzalez-Prieto J.M."/>
            <person name="Kennell J.C."/>
            <person name="Molina L."/>
            <person name="Schirawski J."/>
            <person name="Mendoza-Mendoza A."/>
            <person name="Greilinger D."/>
            <person name="Munch K."/>
            <person name="Rossel N."/>
            <person name="Scherer M."/>
            <person name="Vranes M."/>
            <person name="Ladendorf O."/>
            <person name="Vincon V."/>
            <person name="Fuchs U."/>
            <person name="Sandrock B."/>
            <person name="Meng S."/>
            <person name="Ho E.C."/>
            <person name="Cahill M.J."/>
            <person name="Boyce K.J."/>
            <person name="Klose J."/>
            <person name="Klosterman S.J."/>
            <person name="Deelstra H.J."/>
            <person name="Ortiz-Castellanos L."/>
            <person name="Li W."/>
            <person name="Sanchez-Alonso P."/>
            <person name="Schreier P.H."/>
            <person name="Hauser-Hahn I."/>
            <person name="Vaupel M."/>
            <person name="Koopmann E."/>
            <person name="Friedrich G."/>
            <person name="Voss H."/>
            <person name="Schluter T."/>
            <person name="Margolis J."/>
            <person name="Platt D."/>
            <person name="Swimmer C."/>
            <person name="Gnirke A."/>
            <person name="Chen F."/>
            <person name="Vysotskaia V."/>
            <person name="Mannhaupt G."/>
            <person name="Guldener U."/>
            <person name="Munsterkotter M."/>
            <person name="Haase D."/>
            <person name="Oesterheld M."/>
            <person name="Mewes H.W."/>
            <person name="Mauceli E.W."/>
            <person name="DeCaprio D."/>
            <person name="Wade C.M."/>
            <person name="Butler J."/>
            <person name="Young S."/>
            <person name="Jaffe D.B."/>
            <person name="Calvo S."/>
            <person name="Nusbaum C."/>
            <person name="Galagan J."/>
            <person name="Birren B.W."/>
        </authorList>
    </citation>
    <scope>NUCLEOTIDE SEQUENCE [LARGE SCALE GENOMIC DNA]</scope>
    <source>
        <strain evidence="4">DSM 14603 / FGSC 9021 / UM521</strain>
    </source>
</reference>
<dbReference type="Gene3D" id="3.30.1360.180">
    <property type="match status" value="1"/>
</dbReference>
<dbReference type="GeneID" id="23563256"/>
<evidence type="ECO:0000256" key="2">
    <source>
        <dbReference type="SAM" id="Phobius"/>
    </source>
</evidence>
<proteinExistence type="predicted"/>
<dbReference type="GO" id="GO:0047429">
    <property type="term" value="F:nucleoside triphosphate diphosphatase activity"/>
    <property type="evidence" value="ECO:0000318"/>
    <property type="project" value="GO_Central"/>
</dbReference>
<keyword evidence="2" id="KW-0812">Transmembrane</keyword>
<dbReference type="GO" id="GO:0017111">
    <property type="term" value="F:ribonucleoside triphosphate phosphatase activity"/>
    <property type="evidence" value="ECO:0000318"/>
    <property type="project" value="GO_Central"/>
</dbReference>
<dbReference type="RefSeq" id="XP_011388945.1">
    <property type="nucleotide sequence ID" value="XM_011390643.1"/>
</dbReference>
<dbReference type="STRING" id="237631.A0A0D1E3X0"/>
<evidence type="ECO:0000313" key="4">
    <source>
        <dbReference type="Proteomes" id="UP000000561"/>
    </source>
</evidence>
<evidence type="ECO:0000313" key="3">
    <source>
        <dbReference type="EMBL" id="KIS69180.1"/>
    </source>
</evidence>
<dbReference type="PANTHER" id="PTHR10151:SF120">
    <property type="entry name" value="BIS(5'-ADENOSYL)-TRIPHOSPHATASE"/>
    <property type="match status" value="1"/>
</dbReference>
<dbReference type="eggNOG" id="KOG2645">
    <property type="taxonomic scope" value="Eukaryota"/>
</dbReference>
<dbReference type="VEuPathDB" id="FungiDB:UMAG_02531"/>
<dbReference type="OMA" id="DEYVSRD"/>
<keyword evidence="4" id="KW-1185">Reference proteome</keyword>
<name>A0A0D1E3X0_MYCMD</name>
<dbReference type="OrthoDB" id="415411at2759"/>
<feature type="region of interest" description="Disordered" evidence="1">
    <location>
        <begin position="1"/>
        <end position="58"/>
    </location>
</feature>
<dbReference type="Pfam" id="PF01663">
    <property type="entry name" value="Phosphodiest"/>
    <property type="match status" value="1"/>
</dbReference>
<keyword evidence="2" id="KW-1133">Transmembrane helix</keyword>
<dbReference type="KEGG" id="uma:UMAG_02531"/>
<protein>
    <recommendedName>
        <fullName evidence="5">Nucleotide diphosphatase</fullName>
    </recommendedName>
</protein>
<accession>A0A0D1E3X0</accession>
<dbReference type="EMBL" id="CM003145">
    <property type="protein sequence ID" value="KIS69180.1"/>
    <property type="molecule type" value="Genomic_DNA"/>
</dbReference>
<dbReference type="PANTHER" id="PTHR10151">
    <property type="entry name" value="ECTONUCLEOTIDE PYROPHOSPHATASE/PHOSPHODIESTERASE"/>
    <property type="match status" value="1"/>
</dbReference>
<dbReference type="FunFam" id="3.30.1360.180:FF:000003">
    <property type="entry name" value="Type I phosphodiesterase/nucleotide pyrophosphatase family protein"/>
    <property type="match status" value="1"/>
</dbReference>
<dbReference type="GO" id="GO:0009141">
    <property type="term" value="P:nucleoside triphosphate metabolic process"/>
    <property type="evidence" value="ECO:0000318"/>
    <property type="project" value="GO_Central"/>
</dbReference>
<organism evidence="3 4">
    <name type="scientific">Mycosarcoma maydis</name>
    <name type="common">Corn smut fungus</name>
    <name type="synonym">Ustilago maydis</name>
    <dbReference type="NCBI Taxonomy" id="5270"/>
    <lineage>
        <taxon>Eukaryota</taxon>
        <taxon>Fungi</taxon>
        <taxon>Dikarya</taxon>
        <taxon>Basidiomycota</taxon>
        <taxon>Ustilaginomycotina</taxon>
        <taxon>Ustilaginomycetes</taxon>
        <taxon>Ustilaginales</taxon>
        <taxon>Ustilaginaceae</taxon>
        <taxon>Mycosarcoma</taxon>
    </lineage>
</organism>
<dbReference type="SUPFAM" id="SSF53649">
    <property type="entry name" value="Alkaline phosphatase-like"/>
    <property type="match status" value="1"/>
</dbReference>
<feature type="transmembrane region" description="Helical" evidence="2">
    <location>
        <begin position="68"/>
        <end position="89"/>
    </location>
</feature>
<dbReference type="Proteomes" id="UP000000561">
    <property type="component" value="Chromosome 6"/>
</dbReference>